<gene>
    <name evidence="3" type="ORF">MTR67_000666</name>
</gene>
<dbReference type="Proteomes" id="UP001234989">
    <property type="component" value="Chromosome 1"/>
</dbReference>
<dbReference type="EMBL" id="CP133612">
    <property type="protein sequence ID" value="WMV07281.1"/>
    <property type="molecule type" value="Genomic_DNA"/>
</dbReference>
<reference evidence="3" key="1">
    <citation type="submission" date="2023-08" db="EMBL/GenBank/DDBJ databases">
        <title>A de novo genome assembly of Solanum verrucosum Schlechtendal, a Mexican diploid species geographically isolated from the other diploid A-genome species in potato relatives.</title>
        <authorList>
            <person name="Hosaka K."/>
        </authorList>
    </citation>
    <scope>NUCLEOTIDE SEQUENCE</scope>
    <source>
        <tissue evidence="3">Young leaves</tissue>
    </source>
</reference>
<protein>
    <submittedName>
        <fullName evidence="3">Uncharacterized protein</fullName>
    </submittedName>
</protein>
<dbReference type="AlphaFoldDB" id="A0AAF0T6R8"/>
<feature type="signal peptide" evidence="2">
    <location>
        <begin position="1"/>
        <end position="41"/>
    </location>
</feature>
<feature type="region of interest" description="Disordered" evidence="1">
    <location>
        <begin position="87"/>
        <end position="106"/>
    </location>
</feature>
<evidence type="ECO:0000313" key="4">
    <source>
        <dbReference type="Proteomes" id="UP001234989"/>
    </source>
</evidence>
<evidence type="ECO:0000256" key="1">
    <source>
        <dbReference type="SAM" id="MobiDB-lite"/>
    </source>
</evidence>
<proteinExistence type="predicted"/>
<evidence type="ECO:0000256" key="2">
    <source>
        <dbReference type="SAM" id="SignalP"/>
    </source>
</evidence>
<feature type="chain" id="PRO_5042002437" evidence="2">
    <location>
        <begin position="42"/>
        <end position="106"/>
    </location>
</feature>
<keyword evidence="2" id="KW-0732">Signal</keyword>
<feature type="compositionally biased region" description="Polar residues" evidence="1">
    <location>
        <begin position="97"/>
        <end position="106"/>
    </location>
</feature>
<accession>A0AAF0T6R8</accession>
<sequence>MLTSISCFQKMAFLARISQIPFLVLFMFLVVCTTTIHHVQGQSAICVINCGQQAISCVIRCGPPPPPTGCYSGCVTTGIDCLTSCRRPPAPPRSPPMTSDTGIDVI</sequence>
<name>A0AAF0T6R8_SOLVR</name>
<organism evidence="3 4">
    <name type="scientific">Solanum verrucosum</name>
    <dbReference type="NCBI Taxonomy" id="315347"/>
    <lineage>
        <taxon>Eukaryota</taxon>
        <taxon>Viridiplantae</taxon>
        <taxon>Streptophyta</taxon>
        <taxon>Embryophyta</taxon>
        <taxon>Tracheophyta</taxon>
        <taxon>Spermatophyta</taxon>
        <taxon>Magnoliopsida</taxon>
        <taxon>eudicotyledons</taxon>
        <taxon>Gunneridae</taxon>
        <taxon>Pentapetalae</taxon>
        <taxon>asterids</taxon>
        <taxon>lamiids</taxon>
        <taxon>Solanales</taxon>
        <taxon>Solanaceae</taxon>
        <taxon>Solanoideae</taxon>
        <taxon>Solaneae</taxon>
        <taxon>Solanum</taxon>
    </lineage>
</organism>
<keyword evidence="4" id="KW-1185">Reference proteome</keyword>
<evidence type="ECO:0000313" key="3">
    <source>
        <dbReference type="EMBL" id="WMV07281.1"/>
    </source>
</evidence>